<keyword evidence="1" id="KW-0812">Transmembrane</keyword>
<name>A0A6C0EPF1_9ZZZZ</name>
<sequence length="66" mass="7893">MELEQVIMVVLILIIVYMLVQMSQQKPQADRVVYLQSPYIGRGFGQGPMWRGPRPGRRRGRRRFWF</sequence>
<proteinExistence type="predicted"/>
<feature type="transmembrane region" description="Helical" evidence="1">
    <location>
        <begin position="6"/>
        <end position="22"/>
    </location>
</feature>
<evidence type="ECO:0000313" key="2">
    <source>
        <dbReference type="EMBL" id="QHT30210.1"/>
    </source>
</evidence>
<keyword evidence="1" id="KW-1133">Transmembrane helix</keyword>
<protein>
    <submittedName>
        <fullName evidence="2">Uncharacterized protein</fullName>
    </submittedName>
</protein>
<dbReference type="EMBL" id="MN738893">
    <property type="protein sequence ID" value="QHT30210.1"/>
    <property type="molecule type" value="Genomic_DNA"/>
</dbReference>
<reference evidence="2" key="1">
    <citation type="journal article" date="2020" name="Nature">
        <title>Giant virus diversity and host interactions through global metagenomics.</title>
        <authorList>
            <person name="Schulz F."/>
            <person name="Roux S."/>
            <person name="Paez-Espino D."/>
            <person name="Jungbluth S."/>
            <person name="Walsh D.A."/>
            <person name="Denef V.J."/>
            <person name="McMahon K.D."/>
            <person name="Konstantinidis K.T."/>
            <person name="Eloe-Fadrosh E.A."/>
            <person name="Kyrpides N.C."/>
            <person name="Woyke T."/>
        </authorList>
    </citation>
    <scope>NUCLEOTIDE SEQUENCE</scope>
    <source>
        <strain evidence="2">GVMAG-M-3300009149-34</strain>
    </source>
</reference>
<dbReference type="AlphaFoldDB" id="A0A6C0EPF1"/>
<organism evidence="2">
    <name type="scientific">viral metagenome</name>
    <dbReference type="NCBI Taxonomy" id="1070528"/>
    <lineage>
        <taxon>unclassified sequences</taxon>
        <taxon>metagenomes</taxon>
        <taxon>organismal metagenomes</taxon>
    </lineage>
</organism>
<keyword evidence="1" id="KW-0472">Membrane</keyword>
<evidence type="ECO:0000256" key="1">
    <source>
        <dbReference type="SAM" id="Phobius"/>
    </source>
</evidence>
<accession>A0A6C0EPF1</accession>